<dbReference type="AlphaFoldDB" id="A0A8J6L950"/>
<protein>
    <submittedName>
        <fullName evidence="1">Uncharacterized protein</fullName>
    </submittedName>
</protein>
<evidence type="ECO:0000313" key="2">
    <source>
        <dbReference type="Proteomes" id="UP000719412"/>
    </source>
</evidence>
<gene>
    <name evidence="1" type="ORF">GEV33_010148</name>
</gene>
<evidence type="ECO:0000313" key="1">
    <source>
        <dbReference type="EMBL" id="KAH0812645.1"/>
    </source>
</evidence>
<reference evidence="1" key="2">
    <citation type="submission" date="2021-08" db="EMBL/GenBank/DDBJ databases">
        <authorList>
            <person name="Eriksson T."/>
        </authorList>
    </citation>
    <scope>NUCLEOTIDE SEQUENCE</scope>
    <source>
        <strain evidence="1">Stoneville</strain>
        <tissue evidence="1">Whole head</tissue>
    </source>
</reference>
<accession>A0A8J6L950</accession>
<keyword evidence="2" id="KW-1185">Reference proteome</keyword>
<dbReference type="EMBL" id="JABDTM020025888">
    <property type="protein sequence ID" value="KAH0812645.1"/>
    <property type="molecule type" value="Genomic_DNA"/>
</dbReference>
<dbReference type="Proteomes" id="UP000719412">
    <property type="component" value="Unassembled WGS sequence"/>
</dbReference>
<comment type="caution">
    <text evidence="1">The sequence shown here is derived from an EMBL/GenBank/DDBJ whole genome shotgun (WGS) entry which is preliminary data.</text>
</comment>
<sequence length="508" mass="57907">MLTQISKPENVIKTRLTTDLHLCGDILKTGVDGVEKAKDICGGPGRTAAGEGGRGAKNCLHEQKRNYLHIATFKGGITSQGARGEAFAESELSPLARPFKREYGACEDRRHHTLTPIARSTNAMDTSSRRNWGDFGFSAGNCTAATVVRQMARRRDREFRDPQRDGTCPSEEFRGIDTSFQESVCLIELCRLGAIDNPSAIIATMERFSLMEALQNLYLDPFPTKKYRALVKVLKNVSLIIEELNELRMCCIDDILDKLAVTPVEADDNFKNRFISTTDVRKFLSDMQLPSRTNSLLVKMFRYLIIKLNRCTSEDAASILHDFHELRASIFRLRRHSTWDNSRTDEIVMTFVNKLIKMVKELSVDNCDMKVCLWGNKNVLRLILVHFQFHLFNIMRVMVTEFGKYSIYAPKIVKQLNGELKKYYEQLEALPPGSTINEYTLENYLTYLFILNDVIGRNFVNNIGEGGKEILADLRNVLSDAYQNKTMCSRESYIIQNILRIIEVYLTA</sequence>
<organism evidence="1 2">
    <name type="scientific">Tenebrio molitor</name>
    <name type="common">Yellow mealworm beetle</name>
    <dbReference type="NCBI Taxonomy" id="7067"/>
    <lineage>
        <taxon>Eukaryota</taxon>
        <taxon>Metazoa</taxon>
        <taxon>Ecdysozoa</taxon>
        <taxon>Arthropoda</taxon>
        <taxon>Hexapoda</taxon>
        <taxon>Insecta</taxon>
        <taxon>Pterygota</taxon>
        <taxon>Neoptera</taxon>
        <taxon>Endopterygota</taxon>
        <taxon>Coleoptera</taxon>
        <taxon>Polyphaga</taxon>
        <taxon>Cucujiformia</taxon>
        <taxon>Tenebrionidae</taxon>
        <taxon>Tenebrio</taxon>
    </lineage>
</organism>
<proteinExistence type="predicted"/>
<name>A0A8J6L950_TENMO</name>
<reference evidence="1" key="1">
    <citation type="journal article" date="2020" name="J Insects Food Feed">
        <title>The yellow mealworm (Tenebrio molitor) genome: a resource for the emerging insects as food and feed industry.</title>
        <authorList>
            <person name="Eriksson T."/>
            <person name="Andere A."/>
            <person name="Kelstrup H."/>
            <person name="Emery V."/>
            <person name="Picard C."/>
        </authorList>
    </citation>
    <scope>NUCLEOTIDE SEQUENCE</scope>
    <source>
        <strain evidence="1">Stoneville</strain>
        <tissue evidence="1">Whole head</tissue>
    </source>
</reference>